<dbReference type="EMBL" id="CP073910">
    <property type="protein sequence ID" value="QUT04015.1"/>
    <property type="molecule type" value="Genomic_DNA"/>
</dbReference>
<evidence type="ECO:0000313" key="1">
    <source>
        <dbReference type="EMBL" id="QUT04015.1"/>
    </source>
</evidence>
<reference evidence="1" key="1">
    <citation type="submission" date="2021-04" db="EMBL/GenBank/DDBJ databases">
        <title>Isolation of p-tert-butylphenol degrading bacteria Sphingobium phenoxybenzoativorans Tas13 from active sludge.</title>
        <authorList>
            <person name="Li Y."/>
        </authorList>
    </citation>
    <scope>NUCLEOTIDE SEQUENCE</scope>
    <source>
        <strain evidence="1">Tas13</strain>
    </source>
</reference>
<dbReference type="KEGG" id="spph:KFK14_12750"/>
<name>A0A975PZJ3_9SPHN</name>
<organism evidence="1 2">
    <name type="scientific">Sphingobium phenoxybenzoativorans</name>
    <dbReference type="NCBI Taxonomy" id="1592790"/>
    <lineage>
        <taxon>Bacteria</taxon>
        <taxon>Pseudomonadati</taxon>
        <taxon>Pseudomonadota</taxon>
        <taxon>Alphaproteobacteria</taxon>
        <taxon>Sphingomonadales</taxon>
        <taxon>Sphingomonadaceae</taxon>
        <taxon>Sphingobium</taxon>
    </lineage>
</organism>
<dbReference type="RefSeq" id="WP_212607910.1">
    <property type="nucleotide sequence ID" value="NZ_CP073910.1"/>
</dbReference>
<dbReference type="AlphaFoldDB" id="A0A975PZJ3"/>
<protein>
    <submittedName>
        <fullName evidence="1">Uncharacterized protein</fullName>
    </submittedName>
</protein>
<evidence type="ECO:0000313" key="2">
    <source>
        <dbReference type="Proteomes" id="UP000681425"/>
    </source>
</evidence>
<proteinExistence type="predicted"/>
<gene>
    <name evidence="1" type="ORF">KFK14_12750</name>
</gene>
<keyword evidence="2" id="KW-1185">Reference proteome</keyword>
<sequence length="66" mass="7639">MRVNAPNLLRQAADCIEHRRSDTGAYAAMLRDLQADLLLVRDGKRTWEEFAEFYCLAERDRPKEAA</sequence>
<accession>A0A975PZJ3</accession>
<dbReference type="Proteomes" id="UP000681425">
    <property type="component" value="Chromosome"/>
</dbReference>